<dbReference type="UniPathway" id="UPA00204"/>
<comment type="subunit">
    <text evidence="11">This enzyme consists of two polypeptide chains, which are synthesized in precursor form from a single polypeptide.</text>
</comment>
<keyword evidence="5 11" id="KW-0378">Hydrolase</keyword>
<dbReference type="PRINTS" id="PR01210">
    <property type="entry name" value="GGTRANSPTASE"/>
</dbReference>
<dbReference type="PANTHER" id="PTHR43199">
    <property type="entry name" value="GLUTATHIONE HYDROLASE"/>
    <property type="match status" value="1"/>
</dbReference>
<dbReference type="EMBL" id="JABRWO010000002">
    <property type="protein sequence ID" value="MBA2113565.1"/>
    <property type="molecule type" value="Genomic_DNA"/>
</dbReference>
<dbReference type="EC" id="3.4.19.13" evidence="11"/>
<evidence type="ECO:0000256" key="4">
    <source>
        <dbReference type="ARBA" id="ARBA00022679"/>
    </source>
</evidence>
<gene>
    <name evidence="13" type="primary">ggt</name>
    <name evidence="13" type="ORF">HOV93_07140</name>
</gene>
<evidence type="ECO:0000256" key="12">
    <source>
        <dbReference type="SAM" id="SignalP"/>
    </source>
</evidence>
<dbReference type="InterPro" id="IPR043138">
    <property type="entry name" value="GGT_lsub"/>
</dbReference>
<comment type="pathway">
    <text evidence="11">Sulfur metabolism; glutathione metabolism.</text>
</comment>
<evidence type="ECO:0000256" key="2">
    <source>
        <dbReference type="ARBA" id="ARBA00001089"/>
    </source>
</evidence>
<evidence type="ECO:0000256" key="5">
    <source>
        <dbReference type="ARBA" id="ARBA00022801"/>
    </source>
</evidence>
<dbReference type="PANTHER" id="PTHR43199:SF1">
    <property type="entry name" value="GLUTATHIONE HYDROLASE PROENZYME"/>
    <property type="match status" value="1"/>
</dbReference>
<dbReference type="Pfam" id="PF01019">
    <property type="entry name" value="G_glu_transpept"/>
    <property type="match status" value="1"/>
</dbReference>
<dbReference type="Proteomes" id="UP000551616">
    <property type="component" value="Unassembled WGS sequence"/>
</dbReference>
<comment type="catalytic activity">
    <reaction evidence="8 11">
        <text>an N-terminal (5-L-glutamyl)-[peptide] + an alpha-amino acid = 5-L-glutamyl amino acid + an N-terminal L-alpha-aminoacyl-[peptide]</text>
        <dbReference type="Rhea" id="RHEA:23904"/>
        <dbReference type="Rhea" id="RHEA-COMP:9780"/>
        <dbReference type="Rhea" id="RHEA-COMP:9795"/>
        <dbReference type="ChEBI" id="CHEBI:77644"/>
        <dbReference type="ChEBI" id="CHEBI:78597"/>
        <dbReference type="ChEBI" id="CHEBI:78599"/>
        <dbReference type="ChEBI" id="CHEBI:78608"/>
        <dbReference type="EC" id="2.3.2.2"/>
    </reaction>
</comment>
<feature type="active site" description="Nucleophile" evidence="9">
    <location>
        <position position="392"/>
    </location>
</feature>
<reference evidence="13 14" key="1">
    <citation type="submission" date="2020-05" db="EMBL/GenBank/DDBJ databases">
        <title>Bremerella alba sp. nov., a novel planctomycete isolated from the surface of the macroalga Fucus spiralis.</title>
        <authorList>
            <person name="Godinho O."/>
            <person name="Botelho R."/>
            <person name="Albuquerque L."/>
            <person name="Wiegand S."/>
            <person name="Da Costa M.S."/>
            <person name="Lobo-Da-Cunha A."/>
            <person name="Jogler C."/>
            <person name="Lage O.M."/>
        </authorList>
    </citation>
    <scope>NUCLEOTIDE SEQUENCE [LARGE SCALE GENOMIC DNA]</scope>
    <source>
        <strain evidence="13 14">FF15</strain>
    </source>
</reference>
<organism evidence="13 14">
    <name type="scientific">Bremerella alba</name>
    <dbReference type="NCBI Taxonomy" id="980252"/>
    <lineage>
        <taxon>Bacteria</taxon>
        <taxon>Pseudomonadati</taxon>
        <taxon>Planctomycetota</taxon>
        <taxon>Planctomycetia</taxon>
        <taxon>Pirellulales</taxon>
        <taxon>Pirellulaceae</taxon>
        <taxon>Bremerella</taxon>
    </lineage>
</organism>
<evidence type="ECO:0000256" key="6">
    <source>
        <dbReference type="ARBA" id="ARBA00023145"/>
    </source>
</evidence>
<feature type="binding site" evidence="10">
    <location>
        <position position="113"/>
    </location>
    <ligand>
        <name>L-glutamate</name>
        <dbReference type="ChEBI" id="CHEBI:29985"/>
    </ligand>
</feature>
<sequence length="587" mass="64182">MIRYHHFCTFALFAIGGLLSNLVSPTLSAEEIVRPPRKPVEVVQGKLGVVTSDTPLASEVGRDILAKGGNAVDAAIGVAFALEVTWPEAGNIGGGGFMMIAPPDEEVVCINYREKSPANVDTKSFVNWKQRKHIRMAGVPGTVRGMALAHEKYGKLPWHEIIAPSIDLAREGIVVDPYLAYSLNLVFSVDYIQKLPRFAEFRRVYGNPNGRPWKPGDKLVQADLAKTLTLIAEDGPSVFYEGAIAQKIAAESKRGGGLITLEDLKQYTAQVLPAVEGEIGPYTVFGAPLPSSGGTTVLMQLRMLEALEFPTQSDDFWTVEQVHLMTEVMRRGFRERAAWLGDPDFVTVPTDITSEEHAWQLASTIDTSQATPSEDIAGDIPLAEGPYESSETTHFSVIDKDGLAVSNTYTLESTYGCRIVVPGTGMLLNNEMGDFNWYPGYTDRKGKIGTEPNLIAPGKRMLSSQSPTIVRENGKTKLLIGSPGGRTIINTVTEIVMQTLILDRPLDEAIDGPRFHHQWFPDAIRFEASDNGLFDEMKPKLEAMGHEIEANDVWRQGCANGIIVDLETGEARGVSDWRRGGGARAVE</sequence>
<keyword evidence="4 11" id="KW-0808">Transferase</keyword>
<dbReference type="InterPro" id="IPR051792">
    <property type="entry name" value="GGT_bact"/>
</dbReference>
<keyword evidence="14" id="KW-1185">Reference proteome</keyword>
<evidence type="ECO:0000313" key="14">
    <source>
        <dbReference type="Proteomes" id="UP000551616"/>
    </source>
</evidence>
<comment type="similarity">
    <text evidence="3 11">Belongs to the gamma-glutamyltransferase family.</text>
</comment>
<feature type="chain" id="PRO_5030689870" description="Glutathione hydrolase proenzyme" evidence="12">
    <location>
        <begin position="30"/>
        <end position="587"/>
    </location>
</feature>
<evidence type="ECO:0000313" key="13">
    <source>
        <dbReference type="EMBL" id="MBA2113565.1"/>
    </source>
</evidence>
<dbReference type="GO" id="GO:0006750">
    <property type="term" value="P:glutathione biosynthetic process"/>
    <property type="evidence" value="ECO:0007669"/>
    <property type="project" value="UniProtKB-KW"/>
</dbReference>
<protein>
    <recommendedName>
        <fullName evidence="11">Glutathione hydrolase proenzyme</fullName>
        <ecNumber evidence="11">2.3.2.2</ecNumber>
        <ecNumber evidence="11">3.4.19.13</ecNumber>
    </recommendedName>
    <component>
        <recommendedName>
            <fullName evidence="11">Glutathione hydrolase large chain</fullName>
        </recommendedName>
    </component>
    <component>
        <recommendedName>
            <fullName evidence="11">Glutathione hydrolase small chain</fullName>
        </recommendedName>
    </component>
</protein>
<proteinExistence type="inferred from homology"/>
<evidence type="ECO:0000256" key="3">
    <source>
        <dbReference type="ARBA" id="ARBA00009381"/>
    </source>
</evidence>
<feature type="binding site" evidence="10">
    <location>
        <position position="485"/>
    </location>
    <ligand>
        <name>L-glutamate</name>
        <dbReference type="ChEBI" id="CHEBI:29985"/>
    </ligand>
</feature>
<evidence type="ECO:0000256" key="7">
    <source>
        <dbReference type="ARBA" id="ARBA00023315"/>
    </source>
</evidence>
<comment type="PTM">
    <text evidence="11">Cleaved by autocatalysis into a large and a small subunit.</text>
</comment>
<keyword evidence="6 11" id="KW-0865">Zymogen</keyword>
<feature type="binding site" evidence="10">
    <location>
        <position position="434"/>
    </location>
    <ligand>
        <name>L-glutamate</name>
        <dbReference type="ChEBI" id="CHEBI:29985"/>
    </ligand>
</feature>
<feature type="signal peptide" evidence="12">
    <location>
        <begin position="1"/>
        <end position="29"/>
    </location>
</feature>
<dbReference type="EC" id="2.3.2.2" evidence="11"/>
<evidence type="ECO:0000256" key="10">
    <source>
        <dbReference type="PIRSR" id="PIRSR600101-2"/>
    </source>
</evidence>
<evidence type="ECO:0000256" key="9">
    <source>
        <dbReference type="PIRSR" id="PIRSR600101-1"/>
    </source>
</evidence>
<dbReference type="SUPFAM" id="SSF56235">
    <property type="entry name" value="N-terminal nucleophile aminohydrolases (Ntn hydrolases)"/>
    <property type="match status" value="1"/>
</dbReference>
<accession>A0A7V8V270</accession>
<evidence type="ECO:0000256" key="11">
    <source>
        <dbReference type="RuleBase" id="RU368036"/>
    </source>
</evidence>
<dbReference type="InterPro" id="IPR029055">
    <property type="entry name" value="Ntn_hydrolases_N"/>
</dbReference>
<comment type="catalytic activity">
    <reaction evidence="2 11">
        <text>glutathione + H2O = L-cysteinylglycine + L-glutamate</text>
        <dbReference type="Rhea" id="RHEA:28807"/>
        <dbReference type="ChEBI" id="CHEBI:15377"/>
        <dbReference type="ChEBI" id="CHEBI:29985"/>
        <dbReference type="ChEBI" id="CHEBI:57925"/>
        <dbReference type="ChEBI" id="CHEBI:61694"/>
        <dbReference type="EC" id="3.4.19.13"/>
    </reaction>
</comment>
<name>A0A7V8V270_9BACT</name>
<evidence type="ECO:0000256" key="8">
    <source>
        <dbReference type="ARBA" id="ARBA00047417"/>
    </source>
</evidence>
<dbReference type="Gene3D" id="3.60.20.40">
    <property type="match status" value="1"/>
</dbReference>
<dbReference type="InterPro" id="IPR000101">
    <property type="entry name" value="GGT_peptidase"/>
</dbReference>
<comment type="caution">
    <text evidence="13">The sequence shown here is derived from an EMBL/GenBank/DDBJ whole genome shotgun (WGS) entry which is preliminary data.</text>
</comment>
<dbReference type="GO" id="GO:0103068">
    <property type="term" value="F:leukotriene C4 gamma-glutamyl transferase activity"/>
    <property type="evidence" value="ECO:0007669"/>
    <property type="project" value="UniProtKB-EC"/>
</dbReference>
<evidence type="ECO:0000256" key="1">
    <source>
        <dbReference type="ARBA" id="ARBA00001049"/>
    </source>
</evidence>
<dbReference type="GO" id="GO:0036374">
    <property type="term" value="F:glutathione hydrolase activity"/>
    <property type="evidence" value="ECO:0007669"/>
    <property type="project" value="UniProtKB-UniRule"/>
</dbReference>
<feature type="binding site" evidence="10">
    <location>
        <begin position="463"/>
        <end position="464"/>
    </location>
    <ligand>
        <name>L-glutamate</name>
        <dbReference type="ChEBI" id="CHEBI:29985"/>
    </ligand>
</feature>
<dbReference type="GO" id="GO:0006751">
    <property type="term" value="P:glutathione catabolic process"/>
    <property type="evidence" value="ECO:0007669"/>
    <property type="project" value="UniProtKB-UniRule"/>
</dbReference>
<dbReference type="AlphaFoldDB" id="A0A7V8V270"/>
<keyword evidence="7 11" id="KW-0012">Acyltransferase</keyword>
<dbReference type="RefSeq" id="WP_207395072.1">
    <property type="nucleotide sequence ID" value="NZ_JABRWO010000002.1"/>
</dbReference>
<keyword evidence="12" id="KW-0732">Signal</keyword>
<comment type="catalytic activity">
    <reaction evidence="1 11">
        <text>an S-substituted glutathione + H2O = an S-substituted L-cysteinylglycine + L-glutamate</text>
        <dbReference type="Rhea" id="RHEA:59468"/>
        <dbReference type="ChEBI" id="CHEBI:15377"/>
        <dbReference type="ChEBI" id="CHEBI:29985"/>
        <dbReference type="ChEBI" id="CHEBI:90779"/>
        <dbReference type="ChEBI" id="CHEBI:143103"/>
        <dbReference type="EC" id="3.4.19.13"/>
    </reaction>
</comment>
<dbReference type="Gene3D" id="1.10.246.130">
    <property type="match status" value="1"/>
</dbReference>
<dbReference type="InterPro" id="IPR043137">
    <property type="entry name" value="GGT_ssub_C"/>
</dbReference>
<keyword evidence="11" id="KW-0317">Glutathione biosynthesis</keyword>
<dbReference type="NCBIfam" id="TIGR00066">
    <property type="entry name" value="g_glut_trans"/>
    <property type="match status" value="1"/>
</dbReference>